<dbReference type="EMBL" id="SLVJ01000009">
    <property type="protein sequence ID" value="TCM67317.1"/>
    <property type="molecule type" value="Genomic_DNA"/>
</dbReference>
<evidence type="ECO:0000256" key="2">
    <source>
        <dbReference type="SAM" id="SignalP"/>
    </source>
</evidence>
<dbReference type="Proteomes" id="UP000294963">
    <property type="component" value="Unassembled WGS sequence"/>
</dbReference>
<keyword evidence="4" id="KW-1185">Reference proteome</keyword>
<sequence length="807" mass="88461">MKNKKKLLLTVSILMTMPLMAAKYQDPVIEVTTLDDEDGENSNKCSLREAVTTASLKKSYGGCEFPRVYTNQVLDIKLEKGEYKLNRELVPTVEVRILGKEPIDYSKKNVLTNKHPALTAVQSKIIAQGKHRIINTSKLNRPTLSLKDLDLYNGYSDENGGSILVGGALVMNNVSIYNSQAKMGGAIYINNYGGAVIIGNGTFRNNQAAQGSVMAMTCTDNLVYTKRSISLENLSILENGSSDSNSVIAYCGEPTAIISTSTIAKNKANLNTGSIIQFSPNTPTGKVALGMYSSLQMLSNTIVENAAYSTFLYDDLGNKTLGYNIIGFNGIGKSCRYAKGNIADVEQAGIRFDWNAMGIKAGNDSCDIPSKQIESVTKESIDLTGKNIASLLNPLSTQELTEYTAFMPMYFFNMMAKDNPLVDTGGLGCSSADQRGINRLKTNNSVASDQKENSCDIGSTEVLRLTAFNVSGANESMTIRLKYYKDQLEVYKKLVDEPKTNQDFIPFYKSQIELFENLLKYTKERQKYRTIYTDVFEQGLPDELVSANGVREVRHLNLENYDVRVKSLGVGKFDSDEKFQGREDKNLKCVWDADLKQVMMYRLDDRITPSGDFEFCEYSLSSKKPAPANTSTAYIIGSFVNVAPEAKKASFEIRYGEAQKLQVDLLPLTNDDGDGDVSQLSTKSNKSSYYVDAQGKDLAIRFTTLRDPVSVSAERTGPCPGADAKETCYGGAISLQLKNTFDPASYTLKYAVYDMDGAISNNADIELKNKGFGPGTTPTGGSSGGGSVGIGVLMGLLGLVAWRRYRR</sequence>
<gene>
    <name evidence="3" type="ORF">EC844_10989</name>
</gene>
<evidence type="ECO:0000313" key="3">
    <source>
        <dbReference type="EMBL" id="TCM67317.1"/>
    </source>
</evidence>
<protein>
    <submittedName>
        <fullName evidence="3">CSLREA domain-containing protein</fullName>
    </submittedName>
</protein>
<proteinExistence type="predicted"/>
<dbReference type="InterPro" id="IPR026457">
    <property type="entry name" value="CSLREA_Nterm"/>
</dbReference>
<accession>A0A4R1XSG9</accession>
<feature type="chain" id="PRO_5020426276" evidence="2">
    <location>
        <begin position="22"/>
        <end position="807"/>
    </location>
</feature>
<keyword evidence="1" id="KW-1133">Transmembrane helix</keyword>
<name>A0A4R1XSG9_ACICA</name>
<dbReference type="SUPFAM" id="SSF51126">
    <property type="entry name" value="Pectin lyase-like"/>
    <property type="match status" value="1"/>
</dbReference>
<dbReference type="NCBIfam" id="TIGR04214">
    <property type="entry name" value="CSLREA_Nterm"/>
    <property type="match status" value="1"/>
</dbReference>
<feature type="signal peptide" evidence="2">
    <location>
        <begin position="1"/>
        <end position="21"/>
    </location>
</feature>
<comment type="caution">
    <text evidence="3">The sequence shown here is derived from an EMBL/GenBank/DDBJ whole genome shotgun (WGS) entry which is preliminary data.</text>
</comment>
<keyword evidence="1" id="KW-0472">Membrane</keyword>
<keyword evidence="2" id="KW-0732">Signal</keyword>
<feature type="transmembrane region" description="Helical" evidence="1">
    <location>
        <begin position="784"/>
        <end position="802"/>
    </location>
</feature>
<keyword evidence="1" id="KW-0812">Transmembrane</keyword>
<evidence type="ECO:0000313" key="4">
    <source>
        <dbReference type="Proteomes" id="UP000294963"/>
    </source>
</evidence>
<dbReference type="AlphaFoldDB" id="A0A4R1XSG9"/>
<reference evidence="3 4" key="1">
    <citation type="submission" date="2019-03" db="EMBL/GenBank/DDBJ databases">
        <title>Genomic analyses of the natural microbiome of Caenorhabditis elegans.</title>
        <authorList>
            <person name="Samuel B."/>
        </authorList>
    </citation>
    <scope>NUCLEOTIDE SEQUENCE [LARGE SCALE GENOMIC DNA]</scope>
    <source>
        <strain evidence="3 4">JUb89</strain>
    </source>
</reference>
<dbReference type="OrthoDB" id="6711740at2"/>
<organism evidence="3 4">
    <name type="scientific">Acinetobacter calcoaceticus</name>
    <dbReference type="NCBI Taxonomy" id="471"/>
    <lineage>
        <taxon>Bacteria</taxon>
        <taxon>Pseudomonadati</taxon>
        <taxon>Pseudomonadota</taxon>
        <taxon>Gammaproteobacteria</taxon>
        <taxon>Moraxellales</taxon>
        <taxon>Moraxellaceae</taxon>
        <taxon>Acinetobacter</taxon>
        <taxon>Acinetobacter calcoaceticus/baumannii complex</taxon>
    </lineage>
</organism>
<dbReference type="InterPro" id="IPR011050">
    <property type="entry name" value="Pectin_lyase_fold/virulence"/>
</dbReference>
<evidence type="ECO:0000256" key="1">
    <source>
        <dbReference type="SAM" id="Phobius"/>
    </source>
</evidence>